<feature type="transmembrane region" description="Helical" evidence="1">
    <location>
        <begin position="173"/>
        <end position="194"/>
    </location>
</feature>
<keyword evidence="3" id="KW-1185">Reference proteome</keyword>
<keyword evidence="1" id="KW-0472">Membrane</keyword>
<keyword evidence="1" id="KW-1133">Transmembrane helix</keyword>
<evidence type="ECO:0000256" key="1">
    <source>
        <dbReference type="SAM" id="Phobius"/>
    </source>
</evidence>
<sequence length="594" mass="64944">MTNGYFACFRRRFGPLRGAVVILAYCIAITLLLSPGPRLQIFLMGILNGDSASIYEAVHGADVVPFVSLAEWLREAYQPNFLAIAFVMAAATLRTGSPAQMLWHGTAAGLVALSINDFTIYQWSGTFEQSSFIQSLFANLCGAFLISCAIVSITQIAEWTIEHLQLSRPVRRAAVALEICAFGIFLNVVIFYAADFFYRPLPVQIDAYLDAPLNGSFATNPSYVDKDNPPFQLFPTDFDVPVVKWRNPNGGISAAWHVTNPQTKFDLQIEILSGCLDADWISGIGADRPSLRVSDIKRLSVSFEGGASDFWIFDTDKGKLSLEADPVAPFGLEVGKKANTKDLWQFIGSHSHLIYANSADVLAFYAGRVFLDSQDDKANTINLVPRKLVVEIDGKPYFITFIPATPMPGDKAACTIAAARKAFQSGTFKMPSSGISVGVRVTVTARPNGLLSRQDSELNVSGESGWITMDDIDGQAMDGVPGGVATLLEAKGNLSIDVDGTAQNVRPTDQFRAIGAFRGISTDHGRLRFVGNATSLTKNERRLNPTKFESGKLTQQLTVLLPLLFFFLSVLIIPFRAAFKTDRAFDQVIDLMRQ</sequence>
<organism evidence="2 3">
    <name type="scientific">Mesorhizobium montanum</name>
    <dbReference type="NCBI Taxonomy" id="3072323"/>
    <lineage>
        <taxon>Bacteria</taxon>
        <taxon>Pseudomonadati</taxon>
        <taxon>Pseudomonadota</taxon>
        <taxon>Alphaproteobacteria</taxon>
        <taxon>Hyphomicrobiales</taxon>
        <taxon>Phyllobacteriaceae</taxon>
        <taxon>Mesorhizobium</taxon>
    </lineage>
</organism>
<dbReference type="RefSeq" id="WP_320235374.1">
    <property type="nucleotide sequence ID" value="NZ_JAVIJF010000018.1"/>
</dbReference>
<feature type="transmembrane region" description="Helical" evidence="1">
    <location>
        <begin position="559"/>
        <end position="579"/>
    </location>
</feature>
<accession>A0ABU4ZQ18</accession>
<dbReference type="EMBL" id="JAVIJF010000018">
    <property type="protein sequence ID" value="MDX8527435.1"/>
    <property type="molecule type" value="Genomic_DNA"/>
</dbReference>
<gene>
    <name evidence="2" type="ORF">RFM68_23320</name>
</gene>
<feature type="transmembrane region" description="Helical" evidence="1">
    <location>
        <begin position="136"/>
        <end position="161"/>
    </location>
</feature>
<evidence type="ECO:0000313" key="2">
    <source>
        <dbReference type="EMBL" id="MDX8527435.1"/>
    </source>
</evidence>
<proteinExistence type="predicted"/>
<feature type="transmembrane region" description="Helical" evidence="1">
    <location>
        <begin position="16"/>
        <end position="34"/>
    </location>
</feature>
<reference evidence="2 3" key="1">
    <citation type="submission" date="2023-08" db="EMBL/GenBank/DDBJ databases">
        <title>Implementing the SeqCode for naming new Mesorhizobium species isolated from Vachellia karroo root nodules.</title>
        <authorList>
            <person name="Van Lill M."/>
        </authorList>
    </citation>
    <scope>NUCLEOTIDE SEQUENCE [LARGE SCALE GENOMIC DNA]</scope>
    <source>
        <strain evidence="2 3">MSK 1335</strain>
    </source>
</reference>
<name>A0ABU4ZQ18_9HYPH</name>
<protein>
    <submittedName>
        <fullName evidence="2">Uncharacterized protein</fullName>
    </submittedName>
</protein>
<dbReference type="Proteomes" id="UP001276840">
    <property type="component" value="Unassembled WGS sequence"/>
</dbReference>
<keyword evidence="1" id="KW-0812">Transmembrane</keyword>
<comment type="caution">
    <text evidence="2">The sequence shown here is derived from an EMBL/GenBank/DDBJ whole genome shotgun (WGS) entry which is preliminary data.</text>
</comment>
<evidence type="ECO:0000313" key="3">
    <source>
        <dbReference type="Proteomes" id="UP001276840"/>
    </source>
</evidence>